<dbReference type="STRING" id="365044.Pnap_0951"/>
<dbReference type="Proteomes" id="UP000000644">
    <property type="component" value="Chromosome"/>
</dbReference>
<organism evidence="5 6">
    <name type="scientific">Polaromonas naphthalenivorans (strain CJ2)</name>
    <dbReference type="NCBI Taxonomy" id="365044"/>
    <lineage>
        <taxon>Bacteria</taxon>
        <taxon>Pseudomonadati</taxon>
        <taxon>Pseudomonadota</taxon>
        <taxon>Betaproteobacteria</taxon>
        <taxon>Burkholderiales</taxon>
        <taxon>Comamonadaceae</taxon>
        <taxon>Polaromonas</taxon>
    </lineage>
</organism>
<dbReference type="GO" id="GO:0016779">
    <property type="term" value="F:nucleotidyltransferase activity"/>
    <property type="evidence" value="ECO:0007669"/>
    <property type="project" value="UniProtKB-KW"/>
</dbReference>
<sequence length="230" mass="24103">MKAPAGVAGYRPHDLLWPLAASSLVFSGPPPPWATPDWLAVAPVVVRRATLADPAQVPVGLRGATRSERCAAWMAAGHAVRVLKPEEIARSAAGSARVRESPLACLQALARLGPAFDALPLAWGVTGGVGFSLASGFDVLRPDSDLDLILRAPLAADADALRAVAQLLRDLEARVDAQVETPFGAFALQEWVRTGGPVLLKTHRGPVLTDNAWSSPDSASFDAACRPMPA</sequence>
<evidence type="ECO:0000313" key="6">
    <source>
        <dbReference type="Proteomes" id="UP000000644"/>
    </source>
</evidence>
<evidence type="ECO:0000313" key="5">
    <source>
        <dbReference type="EMBL" id="ABM36268.1"/>
    </source>
</evidence>
<feature type="domain" description="Phosphoribosyl-dephospho-CoA transferase MdcG N-terminal" evidence="4">
    <location>
        <begin position="11"/>
        <end position="85"/>
    </location>
</feature>
<dbReference type="InterPro" id="IPR048903">
    <property type="entry name" value="MdcG_N"/>
</dbReference>
<dbReference type="NCBIfam" id="NF002332">
    <property type="entry name" value="PRK01293.1"/>
    <property type="match status" value="1"/>
</dbReference>
<dbReference type="AlphaFoldDB" id="A1VKU0"/>
<accession>A1VKU0</accession>
<name>A1VKU0_POLNA</name>
<dbReference type="eggNOG" id="ENOG502Z8NU">
    <property type="taxonomic scope" value="Bacteria"/>
</dbReference>
<evidence type="ECO:0000256" key="1">
    <source>
        <dbReference type="ARBA" id="ARBA00022679"/>
    </source>
</evidence>
<dbReference type="Pfam" id="PF20866">
    <property type="entry name" value="MdcG_N"/>
    <property type="match status" value="1"/>
</dbReference>
<dbReference type="Pfam" id="PF10620">
    <property type="entry name" value="MdcG"/>
    <property type="match status" value="1"/>
</dbReference>
<proteinExistence type="predicted"/>
<protein>
    <submittedName>
        <fullName evidence="5">Phosphoribosyl-dephospho-CoA transferase</fullName>
    </submittedName>
</protein>
<dbReference type="HOGENOM" id="CLU_111981_0_0_4"/>
<keyword evidence="6" id="KW-1185">Reference proteome</keyword>
<evidence type="ECO:0000256" key="2">
    <source>
        <dbReference type="ARBA" id="ARBA00022695"/>
    </source>
</evidence>
<feature type="domain" description="Phosphoribosyl-dephospho-CoA transferase MdcG C-terminal" evidence="3">
    <location>
        <begin position="98"/>
        <end position="211"/>
    </location>
</feature>
<evidence type="ECO:0000259" key="4">
    <source>
        <dbReference type="Pfam" id="PF20866"/>
    </source>
</evidence>
<dbReference type="NCBIfam" id="TIGR03135">
    <property type="entry name" value="malonate_mdcG"/>
    <property type="match status" value="1"/>
</dbReference>
<gene>
    <name evidence="5" type="ordered locus">Pnap_0951</name>
</gene>
<evidence type="ECO:0000259" key="3">
    <source>
        <dbReference type="Pfam" id="PF10620"/>
    </source>
</evidence>
<dbReference type="InterPro" id="IPR017557">
    <property type="entry name" value="Holo-ACP_synthase"/>
</dbReference>
<dbReference type="EMBL" id="CP000529">
    <property type="protein sequence ID" value="ABM36268.1"/>
    <property type="molecule type" value="Genomic_DNA"/>
</dbReference>
<reference evidence="6" key="1">
    <citation type="journal article" date="2009" name="Environ. Microbiol.">
        <title>The genome of Polaromonas naphthalenivorans strain CJ2, isolated from coal tar-contaminated sediment, reveals physiological and metabolic versatility and evolution through extensive horizontal gene transfer.</title>
        <authorList>
            <person name="Yagi J.M."/>
            <person name="Sims D."/>
            <person name="Brettin T."/>
            <person name="Bruce D."/>
            <person name="Madsen E.L."/>
        </authorList>
    </citation>
    <scope>NUCLEOTIDE SEQUENCE [LARGE SCALE GENOMIC DNA]</scope>
    <source>
        <strain evidence="6">CJ2</strain>
    </source>
</reference>
<dbReference type="InterPro" id="IPR049180">
    <property type="entry name" value="MdcG_C"/>
</dbReference>
<keyword evidence="2" id="KW-0548">Nucleotidyltransferase</keyword>
<dbReference type="KEGG" id="pna:Pnap_0951"/>
<keyword evidence="1 5" id="KW-0808">Transferase</keyword>